<gene>
    <name evidence="8" type="ORF">DCAR_011127</name>
</gene>
<dbReference type="Pfam" id="PF04770">
    <property type="entry name" value="ZF-HD_dimer"/>
    <property type="match status" value="1"/>
</dbReference>
<keyword evidence="6" id="KW-0732">Signal</keyword>
<name>A0A162AKD9_DAUCS</name>
<dbReference type="GO" id="GO:0005634">
    <property type="term" value="C:nucleus"/>
    <property type="evidence" value="ECO:0007669"/>
    <property type="project" value="TreeGrafter"/>
</dbReference>
<dbReference type="Gramene" id="KZN02373">
    <property type="protein sequence ID" value="KZN02373"/>
    <property type="gene ID" value="DCAR_011127"/>
</dbReference>
<dbReference type="PANTHER" id="PTHR31948:SF162">
    <property type="entry name" value="MINI ZINC FINGER PROTEIN 2"/>
    <property type="match status" value="1"/>
</dbReference>
<accession>A0A162AKD9</accession>
<dbReference type="GO" id="GO:0003700">
    <property type="term" value="F:DNA-binding transcription factor activity"/>
    <property type="evidence" value="ECO:0007669"/>
    <property type="project" value="TreeGrafter"/>
</dbReference>
<comment type="caution">
    <text evidence="8">The sequence shown here is derived from an EMBL/GenBank/DDBJ whole genome shotgun (WGS) entry which is preliminary data.</text>
</comment>
<protein>
    <recommendedName>
        <fullName evidence="7">ZF-HD dimerization-type domain-containing protein</fullName>
    </recommendedName>
</protein>
<reference evidence="8" key="1">
    <citation type="journal article" date="2016" name="Nat. Genet.">
        <title>A high-quality carrot genome assembly provides new insights into carotenoid accumulation and asterid genome evolution.</title>
        <authorList>
            <person name="Iorizzo M."/>
            <person name="Ellison S."/>
            <person name="Senalik D."/>
            <person name="Zeng P."/>
            <person name="Satapoomin P."/>
            <person name="Huang J."/>
            <person name="Bowman M."/>
            <person name="Iovene M."/>
            <person name="Sanseverino W."/>
            <person name="Cavagnaro P."/>
            <person name="Yildiz M."/>
            <person name="Macko-Podgorni A."/>
            <person name="Moranska E."/>
            <person name="Grzebelus E."/>
            <person name="Grzebelus D."/>
            <person name="Ashrafi H."/>
            <person name="Zheng Z."/>
            <person name="Cheng S."/>
            <person name="Spooner D."/>
            <person name="Van Deynze A."/>
            <person name="Simon P."/>
        </authorList>
    </citation>
    <scope>NUCLEOTIDE SEQUENCE [LARGE SCALE GENOMIC DNA]</scope>
    <source>
        <tissue evidence="8">Leaf</tissue>
    </source>
</reference>
<dbReference type="GO" id="GO:0000976">
    <property type="term" value="F:transcription cis-regulatory region binding"/>
    <property type="evidence" value="ECO:0007669"/>
    <property type="project" value="TreeGrafter"/>
</dbReference>
<proteinExistence type="predicted"/>
<dbReference type="NCBIfam" id="TIGR01566">
    <property type="entry name" value="ZF_HD_prot_N"/>
    <property type="match status" value="1"/>
</dbReference>
<dbReference type="PROSITE" id="PS51523">
    <property type="entry name" value="ZF_HD_DIMER"/>
    <property type="match status" value="1"/>
</dbReference>
<evidence type="ECO:0000256" key="4">
    <source>
        <dbReference type="ARBA" id="ARBA00022771"/>
    </source>
</evidence>
<feature type="signal peptide" evidence="6">
    <location>
        <begin position="1"/>
        <end position="15"/>
    </location>
</feature>
<feature type="domain" description="ZF-HD dimerization-type" evidence="7">
    <location>
        <begin position="42"/>
        <end position="92"/>
    </location>
</feature>
<keyword evidence="3" id="KW-0479">Metal-binding</keyword>
<evidence type="ECO:0000256" key="6">
    <source>
        <dbReference type="SAM" id="SignalP"/>
    </source>
</evidence>
<evidence type="ECO:0000256" key="1">
    <source>
        <dbReference type="ARBA" id="ARBA00004496"/>
    </source>
</evidence>
<evidence type="ECO:0000259" key="7">
    <source>
        <dbReference type="PROSITE" id="PS51523"/>
    </source>
</evidence>
<keyword evidence="5" id="KW-0862">Zinc</keyword>
<dbReference type="AlphaFoldDB" id="A0A162AKD9"/>
<sequence length="98" mass="10506">MCVFLIQFFFVICLGESVNRLNPRGNGDNENFVNTQATVVTYLECQKNVAESAGGHAVDGCQEFIGSGGEEGAPSTLICGACGCNRSFHRRLVTVLSE</sequence>
<keyword evidence="4" id="KW-0863">Zinc-finger</keyword>
<organism evidence="8">
    <name type="scientific">Daucus carota subsp. sativus</name>
    <name type="common">Carrot</name>
    <dbReference type="NCBI Taxonomy" id="79200"/>
    <lineage>
        <taxon>Eukaryota</taxon>
        <taxon>Viridiplantae</taxon>
        <taxon>Streptophyta</taxon>
        <taxon>Embryophyta</taxon>
        <taxon>Tracheophyta</taxon>
        <taxon>Spermatophyta</taxon>
        <taxon>Magnoliopsida</taxon>
        <taxon>eudicotyledons</taxon>
        <taxon>Gunneridae</taxon>
        <taxon>Pentapetalae</taxon>
        <taxon>asterids</taxon>
        <taxon>campanulids</taxon>
        <taxon>Apiales</taxon>
        <taxon>Apiaceae</taxon>
        <taxon>Apioideae</taxon>
        <taxon>Scandiceae</taxon>
        <taxon>Daucinae</taxon>
        <taxon>Daucus</taxon>
        <taxon>Daucus sect. Daucus</taxon>
    </lineage>
</organism>
<evidence type="ECO:0000256" key="2">
    <source>
        <dbReference type="ARBA" id="ARBA00022490"/>
    </source>
</evidence>
<dbReference type="GO" id="GO:0050793">
    <property type="term" value="P:regulation of developmental process"/>
    <property type="evidence" value="ECO:0007669"/>
    <property type="project" value="TreeGrafter"/>
</dbReference>
<evidence type="ECO:0000313" key="8">
    <source>
        <dbReference type="EMBL" id="KZN02373.1"/>
    </source>
</evidence>
<evidence type="ECO:0000256" key="3">
    <source>
        <dbReference type="ARBA" id="ARBA00022723"/>
    </source>
</evidence>
<comment type="subcellular location">
    <subcellularLocation>
        <location evidence="1">Cytoplasm</location>
    </subcellularLocation>
</comment>
<dbReference type="EMBL" id="LNRQ01000003">
    <property type="protein sequence ID" value="KZN02373.1"/>
    <property type="molecule type" value="Genomic_DNA"/>
</dbReference>
<dbReference type="STRING" id="79200.A0A162AKD9"/>
<dbReference type="GO" id="GO:0005737">
    <property type="term" value="C:cytoplasm"/>
    <property type="evidence" value="ECO:0007669"/>
    <property type="project" value="UniProtKB-SubCell"/>
</dbReference>
<keyword evidence="2" id="KW-0963">Cytoplasm</keyword>
<evidence type="ECO:0000256" key="5">
    <source>
        <dbReference type="ARBA" id="ARBA00022833"/>
    </source>
</evidence>
<dbReference type="GO" id="GO:0008270">
    <property type="term" value="F:zinc ion binding"/>
    <property type="evidence" value="ECO:0007669"/>
    <property type="project" value="UniProtKB-KW"/>
</dbReference>
<dbReference type="InterPro" id="IPR006456">
    <property type="entry name" value="ZF_HD_homeobox_Cys/His_dimer"/>
</dbReference>
<feature type="chain" id="PRO_5012678323" description="ZF-HD dimerization-type domain-containing protein" evidence="6">
    <location>
        <begin position="16"/>
        <end position="98"/>
    </location>
</feature>
<dbReference type="PANTHER" id="PTHR31948">
    <property type="entry name" value="ZINC-FINGER HOMEODOMAIN PROTEIN 2"/>
    <property type="match status" value="1"/>
</dbReference>